<dbReference type="PROSITE" id="PS50043">
    <property type="entry name" value="HTH_LUXR_2"/>
    <property type="match status" value="1"/>
</dbReference>
<dbReference type="PRINTS" id="PR00038">
    <property type="entry name" value="HTHLUXR"/>
</dbReference>
<dbReference type="AlphaFoldDB" id="A0A1H3MTB5"/>
<evidence type="ECO:0000313" key="4">
    <source>
        <dbReference type="EMBL" id="SDY79931.1"/>
    </source>
</evidence>
<dbReference type="InterPro" id="IPR027417">
    <property type="entry name" value="P-loop_NTPase"/>
</dbReference>
<proteinExistence type="predicted"/>
<evidence type="ECO:0000313" key="5">
    <source>
        <dbReference type="Proteomes" id="UP000199529"/>
    </source>
</evidence>
<dbReference type="InterPro" id="IPR011990">
    <property type="entry name" value="TPR-like_helical_dom_sf"/>
</dbReference>
<gene>
    <name evidence="4" type="ORF">SAMN05216215_103552</name>
</gene>
<dbReference type="GO" id="GO:0004016">
    <property type="term" value="F:adenylate cyclase activity"/>
    <property type="evidence" value="ECO:0007669"/>
    <property type="project" value="TreeGrafter"/>
</dbReference>
<dbReference type="GO" id="GO:0006355">
    <property type="term" value="P:regulation of DNA-templated transcription"/>
    <property type="evidence" value="ECO:0007669"/>
    <property type="project" value="InterPro"/>
</dbReference>
<dbReference type="GO" id="GO:0003677">
    <property type="term" value="F:DNA binding"/>
    <property type="evidence" value="ECO:0007669"/>
    <property type="project" value="InterPro"/>
</dbReference>
<sequence length="957" mass="104050">MKSRRAVPEIFGRESELRRLLGLVGDVAAKRGGAVWLEGEAGIGKTALLARITVEAERLGCQVFDAAADRLTHRFPLRVVLDCLGISARAADGTYRDICAQLRDGNQPDSVDPLPAAVERLVGIVERSCAEAPVVMVIDDIHWADEASLLVWHHLSRLVEELPLLLVAAARPSRPRSDPGFLQQEYRAAAVLLSLPPLDAEAVARLAGHLTETTEIGPAMRHTLDRAGGNPLYVRELVDALSREGHVAKRDGGRLADLPDEATDPPLPRSLAESLTSRLSFVGTDTLGLLRMAALLGQTFSVTDLRKVSERPVVTLVGAVEEALTAGLLVEAGPRLAFQHGLIRHALYETTPTALRVALHNQAARALAESGAPIERVGEQLRASLAIDDTEFDDGCLDWLAHNGRMLAHRAPESATELLSAAICLLPTDDARREALQAAKARTLVVLGWPEQAQALCERVLAETRDRRLASEMSWHLAWSLAVRGLDEQAAEVIERALRTPGFERPWLARMHAMLGQVMLIRGEFESANSAVEQALSEARPIHDGFALGLALHVRAAALARQCDLAGAVDCYDQARAELGDAPENTDLRLLVLGNRMVLLFGLGRVDEAESALHEMLAIAEHTATPSQLASVRLSAANHYYTTGRWEDAVAELDAVVELADRMTRQNRRWLHGLSALIAGHREDDETFRRQLAAAGDDPSPDSQEGAEFLLLSKGIQAEVEDAPEQAVSLLTEALLRGERFGTRYIWLPLLVRLAMSTGDTAAGTRAAQACEDDAAVGAVPNIVAAAQHCRGLLDREPVAVRAAAEIYRTINQPPRHAQALEDLAVLLAERGQLTAARAEYARAAEIYTELGASWDLRRADARLRPHRLRRTRGRRPRATTGWDSLTPTERKVARLVADGLANPDIAATLFSSRRTIEVHVSHILAKLGVRSRVEVAVIAMRNATNASRDGNKLTSR</sequence>
<dbReference type="Proteomes" id="UP000199529">
    <property type="component" value="Unassembled WGS sequence"/>
</dbReference>
<dbReference type="Gene3D" id="1.10.10.10">
    <property type="entry name" value="Winged helix-like DNA-binding domain superfamily/Winged helix DNA-binding domain"/>
    <property type="match status" value="1"/>
</dbReference>
<dbReference type="PANTHER" id="PTHR16305:SF35">
    <property type="entry name" value="TRANSCRIPTIONAL ACTIVATOR DOMAIN"/>
    <property type="match status" value="1"/>
</dbReference>
<dbReference type="SUPFAM" id="SSF48452">
    <property type="entry name" value="TPR-like"/>
    <property type="match status" value="2"/>
</dbReference>
<dbReference type="InterPro" id="IPR016032">
    <property type="entry name" value="Sig_transdc_resp-reg_C-effctor"/>
</dbReference>
<dbReference type="Pfam" id="PF13191">
    <property type="entry name" value="AAA_16"/>
    <property type="match status" value="1"/>
</dbReference>
<dbReference type="GO" id="GO:0005524">
    <property type="term" value="F:ATP binding"/>
    <property type="evidence" value="ECO:0007669"/>
    <property type="project" value="UniProtKB-KW"/>
</dbReference>
<dbReference type="Gene3D" id="1.25.40.10">
    <property type="entry name" value="Tetratricopeptide repeat domain"/>
    <property type="match status" value="2"/>
</dbReference>
<name>A0A1H3MTB5_9PSEU</name>
<keyword evidence="1" id="KW-0547">Nucleotide-binding</keyword>
<dbReference type="InterPro" id="IPR041664">
    <property type="entry name" value="AAA_16"/>
</dbReference>
<reference evidence="5" key="1">
    <citation type="submission" date="2016-10" db="EMBL/GenBank/DDBJ databases">
        <authorList>
            <person name="Varghese N."/>
            <person name="Submissions S."/>
        </authorList>
    </citation>
    <scope>NUCLEOTIDE SEQUENCE [LARGE SCALE GENOMIC DNA]</scope>
    <source>
        <strain evidence="5">CGMCC 4.3530</strain>
    </source>
</reference>
<dbReference type="SUPFAM" id="SSF52540">
    <property type="entry name" value="P-loop containing nucleoside triphosphate hydrolases"/>
    <property type="match status" value="1"/>
</dbReference>
<dbReference type="SUPFAM" id="SSF46894">
    <property type="entry name" value="C-terminal effector domain of the bipartite response regulators"/>
    <property type="match status" value="1"/>
</dbReference>
<dbReference type="EMBL" id="FNOK01000035">
    <property type="protein sequence ID" value="SDY79931.1"/>
    <property type="molecule type" value="Genomic_DNA"/>
</dbReference>
<dbReference type="Gene3D" id="3.40.50.300">
    <property type="entry name" value="P-loop containing nucleotide triphosphate hydrolases"/>
    <property type="match status" value="1"/>
</dbReference>
<dbReference type="InterPro" id="IPR036388">
    <property type="entry name" value="WH-like_DNA-bd_sf"/>
</dbReference>
<feature type="domain" description="HTH luxR-type" evidence="3">
    <location>
        <begin position="879"/>
        <end position="944"/>
    </location>
</feature>
<dbReference type="Pfam" id="PF00196">
    <property type="entry name" value="GerE"/>
    <property type="match status" value="1"/>
</dbReference>
<accession>A0A1H3MTB5</accession>
<evidence type="ECO:0000256" key="2">
    <source>
        <dbReference type="ARBA" id="ARBA00022840"/>
    </source>
</evidence>
<dbReference type="SMART" id="SM00421">
    <property type="entry name" value="HTH_LUXR"/>
    <property type="match status" value="1"/>
</dbReference>
<dbReference type="GO" id="GO:0005737">
    <property type="term" value="C:cytoplasm"/>
    <property type="evidence" value="ECO:0007669"/>
    <property type="project" value="TreeGrafter"/>
</dbReference>
<evidence type="ECO:0000259" key="3">
    <source>
        <dbReference type="PROSITE" id="PS50043"/>
    </source>
</evidence>
<evidence type="ECO:0000256" key="1">
    <source>
        <dbReference type="ARBA" id="ARBA00022741"/>
    </source>
</evidence>
<dbReference type="PANTHER" id="PTHR16305">
    <property type="entry name" value="TESTICULAR SOLUBLE ADENYLYL CYCLASE"/>
    <property type="match status" value="1"/>
</dbReference>
<dbReference type="STRING" id="418495.SAMN05216215_103552"/>
<protein>
    <submittedName>
        <fullName evidence="4">Tetratricopeptide repeat-containing protein</fullName>
    </submittedName>
</protein>
<dbReference type="InterPro" id="IPR000792">
    <property type="entry name" value="Tscrpt_reg_LuxR_C"/>
</dbReference>
<keyword evidence="5" id="KW-1185">Reference proteome</keyword>
<dbReference type="CDD" id="cd06170">
    <property type="entry name" value="LuxR_C_like"/>
    <property type="match status" value="1"/>
</dbReference>
<organism evidence="4 5">
    <name type="scientific">Saccharopolyspora shandongensis</name>
    <dbReference type="NCBI Taxonomy" id="418495"/>
    <lineage>
        <taxon>Bacteria</taxon>
        <taxon>Bacillati</taxon>
        <taxon>Actinomycetota</taxon>
        <taxon>Actinomycetes</taxon>
        <taxon>Pseudonocardiales</taxon>
        <taxon>Pseudonocardiaceae</taxon>
        <taxon>Saccharopolyspora</taxon>
    </lineage>
</organism>
<keyword evidence="2" id="KW-0067">ATP-binding</keyword>